<dbReference type="GeneID" id="24100887"/>
<evidence type="ECO:0000313" key="4">
    <source>
        <dbReference type="Proteomes" id="UP000006352"/>
    </source>
</evidence>
<dbReference type="PROSITE" id="PS00028">
    <property type="entry name" value="ZINC_FINGER_C2H2_1"/>
    <property type="match status" value="1"/>
</dbReference>
<organism evidence="3 4">
    <name type="scientific">Fibroporia radiculosa</name>
    <dbReference type="NCBI Taxonomy" id="599839"/>
    <lineage>
        <taxon>Eukaryota</taxon>
        <taxon>Fungi</taxon>
        <taxon>Dikarya</taxon>
        <taxon>Basidiomycota</taxon>
        <taxon>Agaricomycotina</taxon>
        <taxon>Agaricomycetes</taxon>
        <taxon>Polyporales</taxon>
        <taxon>Fibroporiaceae</taxon>
        <taxon>Fibroporia</taxon>
    </lineage>
</organism>
<name>J4IC86_9APHY</name>
<dbReference type="OrthoDB" id="2782214at2759"/>
<dbReference type="STRING" id="599839.J4IC86"/>
<feature type="domain" description="C2H2-type" evidence="2">
    <location>
        <begin position="347"/>
        <end position="368"/>
    </location>
</feature>
<feature type="region of interest" description="Disordered" evidence="1">
    <location>
        <begin position="79"/>
        <end position="101"/>
    </location>
</feature>
<accession>J4IC86</accession>
<dbReference type="InParanoid" id="J4IC86"/>
<protein>
    <recommendedName>
        <fullName evidence="2">C2H2-type domain-containing protein</fullName>
    </recommendedName>
</protein>
<dbReference type="InterPro" id="IPR013087">
    <property type="entry name" value="Znf_C2H2_type"/>
</dbReference>
<dbReference type="Proteomes" id="UP000006352">
    <property type="component" value="Unassembled WGS sequence"/>
</dbReference>
<reference evidence="3 4" key="1">
    <citation type="journal article" date="2012" name="Appl. Environ. Microbiol.">
        <title>Short-read sequencing for genomic analysis of the brown rot fungus Fibroporia radiculosa.</title>
        <authorList>
            <person name="Tang J.D."/>
            <person name="Perkins A.D."/>
            <person name="Sonstegard T.S."/>
            <person name="Schroeder S.G."/>
            <person name="Burgess S.C."/>
            <person name="Diehl S.V."/>
        </authorList>
    </citation>
    <scope>NUCLEOTIDE SEQUENCE [LARGE SCALE GENOMIC DNA]</scope>
    <source>
        <strain evidence="3 4">TFFH 294</strain>
    </source>
</reference>
<gene>
    <name evidence="3" type="ORF">FIBRA_08217</name>
</gene>
<evidence type="ECO:0000313" key="3">
    <source>
        <dbReference type="EMBL" id="CCM05976.1"/>
    </source>
</evidence>
<dbReference type="AlphaFoldDB" id="J4IC86"/>
<feature type="region of interest" description="Disordered" evidence="1">
    <location>
        <begin position="1"/>
        <end position="39"/>
    </location>
</feature>
<keyword evidence="4" id="KW-1185">Reference proteome</keyword>
<dbReference type="HOGENOM" id="CLU_737772_0_0_1"/>
<evidence type="ECO:0000259" key="2">
    <source>
        <dbReference type="PROSITE" id="PS00028"/>
    </source>
</evidence>
<sequence length="375" mass="40513">MPGQRKYLVSPTAVPPAGRATSPTSSRQGNDNPFGFSQRIPLVFPSVGAQPSMESSLAYTTHPQESGISAIQHINPRMAINGNGSRFPASTRGYGDVSYTSNNHRTDTYPYGGNEEIKGPPPVGFMPDTQAYIDHRQAASYISAIDVSPPRVGAVTEPHLDGSLPQDSRMSTCLLPRAPLRGRSGPPHATAVINTTQQRGGHTADVSRSRPSMTRPVPGGAPFSPDVNTRHEYPSVPPMSRQIVDSYHAPPPTPPTTSLSTISACSYPHPKCEWADCDVGLDDISTGGMRRHFSASHPDEAVSQFRGQEGKCRWTQSNGSECGKVLLRASLAKHCATVHLRSMVKNCLVCHEPFSRPDAVARHLDTVHRRNGEMP</sequence>
<proteinExistence type="predicted"/>
<feature type="region of interest" description="Disordered" evidence="1">
    <location>
        <begin position="179"/>
        <end position="230"/>
    </location>
</feature>
<evidence type="ECO:0000256" key="1">
    <source>
        <dbReference type="SAM" id="MobiDB-lite"/>
    </source>
</evidence>
<dbReference type="EMBL" id="HE797217">
    <property type="protein sequence ID" value="CCM05976.1"/>
    <property type="molecule type" value="Genomic_DNA"/>
</dbReference>
<dbReference type="RefSeq" id="XP_012185259.1">
    <property type="nucleotide sequence ID" value="XM_012329869.1"/>
</dbReference>
<feature type="compositionally biased region" description="Polar residues" evidence="1">
    <location>
        <begin position="21"/>
        <end position="31"/>
    </location>
</feature>